<dbReference type="AlphaFoldDB" id="A0A5P1EA86"/>
<feature type="region of interest" description="Disordered" evidence="1">
    <location>
        <begin position="35"/>
        <end position="95"/>
    </location>
</feature>
<accession>A0A5P1EA86</accession>
<name>A0A5P1EA86_ASPOF</name>
<evidence type="ECO:0000313" key="3">
    <source>
        <dbReference type="Proteomes" id="UP000243459"/>
    </source>
</evidence>
<keyword evidence="3" id="KW-1185">Reference proteome</keyword>
<organism evidence="2 3">
    <name type="scientific">Asparagus officinalis</name>
    <name type="common">Garden asparagus</name>
    <dbReference type="NCBI Taxonomy" id="4686"/>
    <lineage>
        <taxon>Eukaryota</taxon>
        <taxon>Viridiplantae</taxon>
        <taxon>Streptophyta</taxon>
        <taxon>Embryophyta</taxon>
        <taxon>Tracheophyta</taxon>
        <taxon>Spermatophyta</taxon>
        <taxon>Magnoliopsida</taxon>
        <taxon>Liliopsida</taxon>
        <taxon>Asparagales</taxon>
        <taxon>Asparagaceae</taxon>
        <taxon>Asparagoideae</taxon>
        <taxon>Asparagus</taxon>
    </lineage>
</organism>
<protein>
    <submittedName>
        <fullName evidence="2">Uncharacterized protein</fullName>
    </submittedName>
</protein>
<gene>
    <name evidence="2" type="ORF">A4U43_C09F12700</name>
</gene>
<evidence type="ECO:0000313" key="2">
    <source>
        <dbReference type="EMBL" id="ONK58435.1"/>
    </source>
</evidence>
<dbReference type="Proteomes" id="UP000243459">
    <property type="component" value="Chromosome 9"/>
</dbReference>
<proteinExistence type="predicted"/>
<feature type="compositionally biased region" description="Basic and acidic residues" evidence="1">
    <location>
        <begin position="66"/>
        <end position="84"/>
    </location>
</feature>
<dbReference type="EMBL" id="CM007389">
    <property type="protein sequence ID" value="ONK58435.1"/>
    <property type="molecule type" value="Genomic_DNA"/>
</dbReference>
<reference evidence="3" key="1">
    <citation type="journal article" date="2017" name="Nat. Commun.">
        <title>The asparagus genome sheds light on the origin and evolution of a young Y chromosome.</title>
        <authorList>
            <person name="Harkess A."/>
            <person name="Zhou J."/>
            <person name="Xu C."/>
            <person name="Bowers J.E."/>
            <person name="Van der Hulst R."/>
            <person name="Ayyampalayam S."/>
            <person name="Mercati F."/>
            <person name="Riccardi P."/>
            <person name="McKain M.R."/>
            <person name="Kakrana A."/>
            <person name="Tang H."/>
            <person name="Ray J."/>
            <person name="Groenendijk J."/>
            <person name="Arikit S."/>
            <person name="Mathioni S.M."/>
            <person name="Nakano M."/>
            <person name="Shan H."/>
            <person name="Telgmann-Rauber A."/>
            <person name="Kanno A."/>
            <person name="Yue Z."/>
            <person name="Chen H."/>
            <person name="Li W."/>
            <person name="Chen Y."/>
            <person name="Xu X."/>
            <person name="Zhang Y."/>
            <person name="Luo S."/>
            <person name="Chen H."/>
            <person name="Gao J."/>
            <person name="Mao Z."/>
            <person name="Pires J.C."/>
            <person name="Luo M."/>
            <person name="Kudrna D."/>
            <person name="Wing R.A."/>
            <person name="Meyers B.C."/>
            <person name="Yi K."/>
            <person name="Kong H."/>
            <person name="Lavrijsen P."/>
            <person name="Sunseri F."/>
            <person name="Falavigna A."/>
            <person name="Ye Y."/>
            <person name="Leebens-Mack J.H."/>
            <person name="Chen G."/>
        </authorList>
    </citation>
    <scope>NUCLEOTIDE SEQUENCE [LARGE SCALE GENOMIC DNA]</scope>
    <source>
        <strain evidence="3">cv. DH0086</strain>
    </source>
</reference>
<sequence length="115" mass="12241">MARGQRSLGRELIEARGVAALNGGRVGGGDGVAKYGGSSGYEAEGEADDEGGGGVGVPRDALAGFLERERERPRENMPEDRRESPVTWRSNSAANQDFEKQMQTFIDGAIKSLSI</sequence>
<evidence type="ECO:0000256" key="1">
    <source>
        <dbReference type="SAM" id="MobiDB-lite"/>
    </source>
</evidence>
<dbReference type="Gramene" id="ONK58435">
    <property type="protein sequence ID" value="ONK58435"/>
    <property type="gene ID" value="A4U43_C09F12700"/>
</dbReference>